<protein>
    <submittedName>
        <fullName evidence="2">GNAT family N-acetyltransferase</fullName>
        <ecNumber evidence="2">2.3.-.-</ecNumber>
    </submittedName>
</protein>
<dbReference type="Gene3D" id="3.40.630.30">
    <property type="match status" value="1"/>
</dbReference>
<gene>
    <name evidence="2" type="ORF">ACFQO1_11235</name>
</gene>
<dbReference type="PANTHER" id="PTHR43792">
    <property type="entry name" value="GNAT FAMILY, PUTATIVE (AFU_ORTHOLOGUE AFUA_3G00765)-RELATED-RELATED"/>
    <property type="match status" value="1"/>
</dbReference>
<evidence type="ECO:0000313" key="2">
    <source>
        <dbReference type="EMBL" id="MFC7358265.1"/>
    </source>
</evidence>
<keyword evidence="2" id="KW-0808">Transferase</keyword>
<dbReference type="EMBL" id="JBHTBN010000006">
    <property type="protein sequence ID" value="MFC7358265.1"/>
    <property type="molecule type" value="Genomic_DNA"/>
</dbReference>
<keyword evidence="2" id="KW-0012">Acyltransferase</keyword>
<dbReference type="SUPFAM" id="SSF55729">
    <property type="entry name" value="Acyl-CoA N-acyltransferases (Nat)"/>
    <property type="match status" value="1"/>
</dbReference>
<sequence length="178" mass="20711">MGDYIITTKRFGLRNWKENDIEPFAEMCADPKVMKYFPSVLSETETKQLVSRLQNHFEEYRFTYFAIEALENQEFLGFTGLMKQTWESEFTPCVDLGWRLKQSAWGKGIATEAAKACIDYAFSELKLKELYAFAAKGNIASEQVMKKLGMTFQGNFIHPKIKDDPRFPYCFAYKIENL</sequence>
<evidence type="ECO:0000259" key="1">
    <source>
        <dbReference type="PROSITE" id="PS51186"/>
    </source>
</evidence>
<feature type="domain" description="N-acetyltransferase" evidence="1">
    <location>
        <begin position="11"/>
        <end position="176"/>
    </location>
</feature>
<reference evidence="3" key="1">
    <citation type="journal article" date="2019" name="Int. J. Syst. Evol. Microbiol.">
        <title>The Global Catalogue of Microorganisms (GCM) 10K type strain sequencing project: providing services to taxonomists for standard genome sequencing and annotation.</title>
        <authorList>
            <consortium name="The Broad Institute Genomics Platform"/>
            <consortium name="The Broad Institute Genome Sequencing Center for Infectious Disease"/>
            <person name="Wu L."/>
            <person name="Ma J."/>
        </authorList>
    </citation>
    <scope>NUCLEOTIDE SEQUENCE [LARGE SCALE GENOMIC DNA]</scope>
    <source>
        <strain evidence="3">CGMCC 1.16306</strain>
    </source>
</reference>
<dbReference type="PANTHER" id="PTHR43792:SF1">
    <property type="entry name" value="N-ACETYLTRANSFERASE DOMAIN-CONTAINING PROTEIN"/>
    <property type="match status" value="1"/>
</dbReference>
<dbReference type="InterPro" id="IPR000182">
    <property type="entry name" value="GNAT_dom"/>
</dbReference>
<dbReference type="Proteomes" id="UP001596415">
    <property type="component" value="Unassembled WGS sequence"/>
</dbReference>
<dbReference type="GO" id="GO:0016746">
    <property type="term" value="F:acyltransferase activity"/>
    <property type="evidence" value="ECO:0007669"/>
    <property type="project" value="UniProtKB-KW"/>
</dbReference>
<organism evidence="2 3">
    <name type="scientific">Jejudonia soesokkakensis</name>
    <dbReference type="NCBI Taxonomy" id="1323432"/>
    <lineage>
        <taxon>Bacteria</taxon>
        <taxon>Pseudomonadati</taxon>
        <taxon>Bacteroidota</taxon>
        <taxon>Flavobacteriia</taxon>
        <taxon>Flavobacteriales</taxon>
        <taxon>Flavobacteriaceae</taxon>
        <taxon>Jejudonia</taxon>
    </lineage>
</organism>
<dbReference type="InterPro" id="IPR016181">
    <property type="entry name" value="Acyl_CoA_acyltransferase"/>
</dbReference>
<proteinExistence type="predicted"/>
<evidence type="ECO:0000313" key="3">
    <source>
        <dbReference type="Proteomes" id="UP001596415"/>
    </source>
</evidence>
<dbReference type="PROSITE" id="PS51186">
    <property type="entry name" value="GNAT"/>
    <property type="match status" value="1"/>
</dbReference>
<dbReference type="EC" id="2.3.-.-" evidence="2"/>
<dbReference type="InterPro" id="IPR051531">
    <property type="entry name" value="N-acetyltransferase"/>
</dbReference>
<name>A0ABW2MWL5_9FLAO</name>
<comment type="caution">
    <text evidence="2">The sequence shown here is derived from an EMBL/GenBank/DDBJ whole genome shotgun (WGS) entry which is preliminary data.</text>
</comment>
<keyword evidence="3" id="KW-1185">Reference proteome</keyword>
<dbReference type="RefSeq" id="WP_380218178.1">
    <property type="nucleotide sequence ID" value="NZ_JBHTBN010000006.1"/>
</dbReference>
<accession>A0ABW2MWL5</accession>
<dbReference type="Pfam" id="PF13302">
    <property type="entry name" value="Acetyltransf_3"/>
    <property type="match status" value="1"/>
</dbReference>